<dbReference type="AlphaFoldDB" id="A0A1M6HLL0"/>
<accession>A0A1M6HLL0</accession>
<evidence type="ECO:0000256" key="1">
    <source>
        <dbReference type="SAM" id="Phobius"/>
    </source>
</evidence>
<feature type="transmembrane region" description="Helical" evidence="1">
    <location>
        <begin position="191"/>
        <end position="210"/>
    </location>
</feature>
<protein>
    <submittedName>
        <fullName evidence="2">Uncharacterized conserved protein YqhQ</fullName>
    </submittedName>
</protein>
<dbReference type="OrthoDB" id="9784805at2"/>
<dbReference type="Pfam" id="PF07136">
    <property type="entry name" value="DUF1385"/>
    <property type="match status" value="1"/>
</dbReference>
<dbReference type="PANTHER" id="PTHR42867">
    <property type="entry name" value="MEMBRANE PROTEIN-RELATED"/>
    <property type="match status" value="1"/>
</dbReference>
<gene>
    <name evidence="2" type="ORF">SAMN02745219_02038</name>
</gene>
<proteinExistence type="predicted"/>
<organism evidence="2 3">
    <name type="scientific">Desulfofundulus thermosubterraneus DSM 16057</name>
    <dbReference type="NCBI Taxonomy" id="1121432"/>
    <lineage>
        <taxon>Bacteria</taxon>
        <taxon>Bacillati</taxon>
        <taxon>Bacillota</taxon>
        <taxon>Clostridia</taxon>
        <taxon>Eubacteriales</taxon>
        <taxon>Peptococcaceae</taxon>
        <taxon>Desulfofundulus</taxon>
    </lineage>
</organism>
<reference evidence="3" key="1">
    <citation type="submission" date="2016-11" db="EMBL/GenBank/DDBJ databases">
        <authorList>
            <person name="Varghese N."/>
            <person name="Submissions S."/>
        </authorList>
    </citation>
    <scope>NUCLEOTIDE SEQUENCE [LARGE SCALE GENOMIC DNA]</scope>
    <source>
        <strain evidence="3">DSM 16057</strain>
    </source>
</reference>
<keyword evidence="1" id="KW-0812">Transmembrane</keyword>
<evidence type="ECO:0000313" key="2">
    <source>
        <dbReference type="EMBL" id="SHJ23057.1"/>
    </source>
</evidence>
<keyword evidence="3" id="KW-1185">Reference proteome</keyword>
<dbReference type="PANTHER" id="PTHR42867:SF1">
    <property type="entry name" value="MEMBRANE PROTEIN-RELATED"/>
    <property type="match status" value="1"/>
</dbReference>
<dbReference type="EMBL" id="FQZM01000024">
    <property type="protein sequence ID" value="SHJ23057.1"/>
    <property type="molecule type" value="Genomic_DNA"/>
</dbReference>
<feature type="transmembrane region" description="Helical" evidence="1">
    <location>
        <begin position="93"/>
        <end position="118"/>
    </location>
</feature>
<dbReference type="STRING" id="1121432.SAMN02745219_02038"/>
<sequence>MGDFQYGGQAVIEGVMMRGPALRAVAVRRPDATVVLDTRPVGSLAARFPVLKWPFVRGVVVLIESLVMGLEALSFSANQAVGEEEELSTRDIVLTLAVALALGIFLFVILPAGLAHFLAGFMRGALVQNFVEGVIRLGVFLLYVASIGMLPDIRRVFQYHGAEHKVINAYEAGEELTVPNVQRHSTFHPRCGTSFILIVLVVSIFLFSLLGKQVLWWRITSRILLLPVLAGVSYELLKLSARYPGFFLCRLFIVPGRWLQGLTTREPDNDQVEVAISALRAVLGGDARRARQTGQPGAAL</sequence>
<name>A0A1M6HLL0_9FIRM</name>
<feature type="transmembrane region" description="Helical" evidence="1">
    <location>
        <begin position="55"/>
        <end position="73"/>
    </location>
</feature>
<dbReference type="Proteomes" id="UP000184529">
    <property type="component" value="Unassembled WGS sequence"/>
</dbReference>
<dbReference type="InterPro" id="IPR010787">
    <property type="entry name" value="DUF1385"/>
</dbReference>
<feature type="transmembrane region" description="Helical" evidence="1">
    <location>
        <begin position="130"/>
        <end position="150"/>
    </location>
</feature>
<keyword evidence="1" id="KW-0472">Membrane</keyword>
<keyword evidence="1" id="KW-1133">Transmembrane helix</keyword>
<evidence type="ECO:0000313" key="3">
    <source>
        <dbReference type="Proteomes" id="UP000184529"/>
    </source>
</evidence>